<evidence type="ECO:0000313" key="2">
    <source>
        <dbReference type="Proteomes" id="UP000606721"/>
    </source>
</evidence>
<organism evidence="1 2">
    <name type="scientific">Aphanizomenon flos-aquae FACHB-1040</name>
    <dbReference type="NCBI Taxonomy" id="2692887"/>
    <lineage>
        <taxon>Bacteria</taxon>
        <taxon>Bacillati</taxon>
        <taxon>Cyanobacteriota</taxon>
        <taxon>Cyanophyceae</taxon>
        <taxon>Nostocales</taxon>
        <taxon>Aphanizomenonaceae</taxon>
        <taxon>Aphanizomenon</taxon>
    </lineage>
</organism>
<name>A0ABR8C3X7_APHFL</name>
<protein>
    <submittedName>
        <fullName evidence="1">Uncharacterized protein</fullName>
    </submittedName>
</protein>
<proteinExistence type="predicted"/>
<dbReference type="Proteomes" id="UP000606721">
    <property type="component" value="Unassembled WGS sequence"/>
</dbReference>
<dbReference type="EMBL" id="JACJQT010000124">
    <property type="protein sequence ID" value="MBD2281475.1"/>
    <property type="molecule type" value="Genomic_DNA"/>
</dbReference>
<sequence>MKKLNWRNYIIATLTTIVSNPILYVAAQEIPKGQCITNNFGQQLCGYNCVQNQFGQMKCADWPGGVCTVNNFGQITCGPPAPHHWNLRYTSPSQTANPPDIKWRIVRHNMSLQECQQRAYQSLETANFINLKTGVNSNSGYMIQGDINNNRAKISCLNDIVLIIVAGDEPKTLKRLHDSIYQNMGFR</sequence>
<evidence type="ECO:0000313" key="1">
    <source>
        <dbReference type="EMBL" id="MBD2281475.1"/>
    </source>
</evidence>
<gene>
    <name evidence="1" type="ORF">H6F99_25350</name>
</gene>
<accession>A0ABR8C3X7</accession>
<dbReference type="RefSeq" id="WP_053541129.1">
    <property type="nucleotide sequence ID" value="NZ_JACJQT010000124.1"/>
</dbReference>
<reference evidence="1 2" key="1">
    <citation type="journal article" date="2020" name="ISME J.">
        <title>Comparative genomics reveals insights into cyanobacterial evolution and habitat adaptation.</title>
        <authorList>
            <person name="Chen M.Y."/>
            <person name="Teng W.K."/>
            <person name="Zhao L."/>
            <person name="Hu C.X."/>
            <person name="Zhou Y.K."/>
            <person name="Han B.P."/>
            <person name="Song L.R."/>
            <person name="Shu W.S."/>
        </authorList>
    </citation>
    <scope>NUCLEOTIDE SEQUENCE [LARGE SCALE GENOMIC DNA]</scope>
    <source>
        <strain evidence="1 2">FACHB-1040</strain>
    </source>
</reference>
<keyword evidence="2" id="KW-1185">Reference proteome</keyword>
<comment type="caution">
    <text evidence="1">The sequence shown here is derived from an EMBL/GenBank/DDBJ whole genome shotgun (WGS) entry which is preliminary data.</text>
</comment>